<organism evidence="1 2">
    <name type="scientific">Fusobacterium periodonticum 1_1_41FAA</name>
    <dbReference type="NCBI Taxonomy" id="469621"/>
    <lineage>
        <taxon>Bacteria</taxon>
        <taxon>Fusobacteriati</taxon>
        <taxon>Fusobacteriota</taxon>
        <taxon>Fusobacteriia</taxon>
        <taxon>Fusobacteriales</taxon>
        <taxon>Fusobacteriaceae</taxon>
        <taxon>Fusobacterium</taxon>
    </lineage>
</organism>
<evidence type="ECO:0000313" key="2">
    <source>
        <dbReference type="Proteomes" id="UP000003964"/>
    </source>
</evidence>
<reference evidence="1 2" key="1">
    <citation type="submission" date="2010-03" db="EMBL/GenBank/DDBJ databases">
        <title>The Genome Sequence of Fusobacterium sp. 1_1_41FAA.</title>
        <authorList>
            <consortium name="The Broad Institute Genome Sequencing Platform"/>
            <person name="Ward D."/>
            <person name="Earl A."/>
            <person name="Feldgarden M."/>
            <person name="Gevers D."/>
            <person name="Young S.K."/>
            <person name="Zeng Q."/>
            <person name="Koehrsen M."/>
            <person name="Alvarado L."/>
            <person name="Berlin A."/>
            <person name="Borenstein D."/>
            <person name="Chapman S."/>
            <person name="Chen Z."/>
            <person name="Engels R."/>
            <person name="Freedman E."/>
            <person name="Gellesch M."/>
            <person name="Goldberg J."/>
            <person name="Griggs A."/>
            <person name="Gujja S."/>
            <person name="Heilman E."/>
            <person name="Heiman D."/>
            <person name="Hepburn T."/>
            <person name="Howarth C."/>
            <person name="Jen D."/>
            <person name="Larson L."/>
            <person name="Mehta T."/>
            <person name="Park D."/>
            <person name="Pearson M."/>
            <person name="Richards J."/>
            <person name="Roberts A."/>
            <person name="Saif S."/>
            <person name="Shea T."/>
            <person name="Shenoy N."/>
            <person name="Sisk P."/>
            <person name="Stolte C."/>
            <person name="Sykes S."/>
            <person name="Walk T."/>
            <person name="White J."/>
            <person name="Yandava C."/>
            <person name="Strauss J.C."/>
            <person name="Ambrose C.E."/>
            <person name="Allen-Vercoe E."/>
            <person name="Haas B."/>
            <person name="Henn M.R."/>
            <person name="Nusbaum C."/>
            <person name="Birren B."/>
        </authorList>
    </citation>
    <scope>NUCLEOTIDE SEQUENCE [LARGE SCALE GENOMIC DNA]</scope>
    <source>
        <strain evidence="1 2">1_1_41FAA</strain>
    </source>
</reference>
<accession>D6LEL6</accession>
<dbReference type="AlphaFoldDB" id="D6LEL6"/>
<dbReference type="Proteomes" id="UP000003964">
    <property type="component" value="Unassembled WGS sequence"/>
</dbReference>
<proteinExistence type="predicted"/>
<gene>
    <name evidence="1" type="ORF">HMPREF0400_00152</name>
</gene>
<sequence length="266" mass="30701">MILMNLNNLISKITIQDLTPAQKRSCLLSWVALNLKLRLKDYDVNKGPTAYSTRLWAGGRGEPGSRNYMKNLIKENIILNIAGAESKEEVYEILQEMADGIIEESLIICEELFAEARQARTQKVRDKYFKAMDNLQYLRVAFIVATSNYANSLINSGVDIDHTLLTIRLGAAQTYKKELNRIWKEYANGDKEQEDLDNANQKTEQIFNQFEKEYIITDKALDQLAEEKLLYNLAGERNIEQLVDIIVDEIRERITYKVRLIPVTKF</sequence>
<protein>
    <submittedName>
        <fullName evidence="1">Uncharacterized protein</fullName>
    </submittedName>
</protein>
<name>D6LEL6_9FUSO</name>
<evidence type="ECO:0000313" key="1">
    <source>
        <dbReference type="EMBL" id="EFG28601.2"/>
    </source>
</evidence>
<dbReference type="EMBL" id="GG770381">
    <property type="protein sequence ID" value="EFG28601.2"/>
    <property type="molecule type" value="Genomic_DNA"/>
</dbReference>